<name>A0A316F401_9ACTN</name>
<keyword evidence="3" id="KW-1185">Reference proteome</keyword>
<evidence type="ECO:0000313" key="3">
    <source>
        <dbReference type="Proteomes" id="UP000245697"/>
    </source>
</evidence>
<evidence type="ECO:0000259" key="1">
    <source>
        <dbReference type="Pfam" id="PF00582"/>
    </source>
</evidence>
<dbReference type="Gene3D" id="3.40.50.620">
    <property type="entry name" value="HUPs"/>
    <property type="match status" value="2"/>
</dbReference>
<accession>A0A316F401</accession>
<dbReference type="Proteomes" id="UP000245697">
    <property type="component" value="Unassembled WGS sequence"/>
</dbReference>
<dbReference type="AlphaFoldDB" id="A0A316F401"/>
<gene>
    <name evidence="2" type="ORF">BC793_121100</name>
</gene>
<protein>
    <submittedName>
        <fullName evidence="2">Universal stress protein family protein</fullName>
    </submittedName>
</protein>
<proteinExistence type="predicted"/>
<dbReference type="EMBL" id="QGGR01000021">
    <property type="protein sequence ID" value="PWK39833.1"/>
    <property type="molecule type" value="Genomic_DNA"/>
</dbReference>
<evidence type="ECO:0000313" key="2">
    <source>
        <dbReference type="EMBL" id="PWK39833.1"/>
    </source>
</evidence>
<dbReference type="InterPro" id="IPR014729">
    <property type="entry name" value="Rossmann-like_a/b/a_fold"/>
</dbReference>
<dbReference type="Pfam" id="PF00582">
    <property type="entry name" value="Usp"/>
    <property type="match status" value="1"/>
</dbReference>
<dbReference type="InterPro" id="IPR006016">
    <property type="entry name" value="UspA"/>
</dbReference>
<organism evidence="2 3">
    <name type="scientific">Actinoplanes xinjiangensis</name>
    <dbReference type="NCBI Taxonomy" id="512350"/>
    <lineage>
        <taxon>Bacteria</taxon>
        <taxon>Bacillati</taxon>
        <taxon>Actinomycetota</taxon>
        <taxon>Actinomycetes</taxon>
        <taxon>Micromonosporales</taxon>
        <taxon>Micromonosporaceae</taxon>
        <taxon>Actinoplanes</taxon>
    </lineage>
</organism>
<reference evidence="2 3" key="1">
    <citation type="submission" date="2018-05" db="EMBL/GenBank/DDBJ databases">
        <title>Genomic Encyclopedia of Archaeal and Bacterial Type Strains, Phase II (KMG-II): from individual species to whole genera.</title>
        <authorList>
            <person name="Goeker M."/>
        </authorList>
    </citation>
    <scope>NUCLEOTIDE SEQUENCE [LARGE SCALE GENOMIC DNA]</scope>
    <source>
        <strain evidence="2 3">DSM 45184</strain>
    </source>
</reference>
<comment type="caution">
    <text evidence="2">The sequence shown here is derived from an EMBL/GenBank/DDBJ whole genome shotgun (WGS) entry which is preliminary data.</text>
</comment>
<sequence>MHSVVSVEERLPVVVGVDDVPDGLQIVDVAAAEAAYRGTRLRIVHAWPGRHGGMPRHRALRPDPADGRHLLDLAALRARNIVPGLLVETELADDSAAEALIRHSGHAGLLLLRHRDEATLGHGWGSTAAYVAHHSLCPLLVLRGSTGGRGPVVVATSGRSTPTVGSAFEAASRAGCPLVAVHVSTPGTEIVRDERRLAEERMSGVLAGWAGTSPDVIVHRLLISDADVPYTVDRASRRGRLVVAGRGHKGWLLELLYHMSRSSPSQRRLCPVLLVPPGWSGAGLPRTEAADTSRS</sequence>
<feature type="domain" description="UspA" evidence="1">
    <location>
        <begin position="13"/>
        <end position="143"/>
    </location>
</feature>
<dbReference type="SUPFAM" id="SSF52402">
    <property type="entry name" value="Adenine nucleotide alpha hydrolases-like"/>
    <property type="match status" value="2"/>
</dbReference>
<dbReference type="OrthoDB" id="3288179at2"/>
<dbReference type="CDD" id="cd00293">
    <property type="entry name" value="USP-like"/>
    <property type="match status" value="1"/>
</dbReference>
<dbReference type="RefSeq" id="WP_109600461.1">
    <property type="nucleotide sequence ID" value="NZ_BONA01000076.1"/>
</dbReference>